<dbReference type="GO" id="GO:0005737">
    <property type="term" value="C:cytoplasm"/>
    <property type="evidence" value="ECO:0007669"/>
    <property type="project" value="TreeGrafter"/>
</dbReference>
<feature type="compositionally biased region" description="Low complexity" evidence="1">
    <location>
        <begin position="48"/>
        <end position="72"/>
    </location>
</feature>
<feature type="compositionally biased region" description="Low complexity" evidence="1">
    <location>
        <begin position="126"/>
        <end position="135"/>
    </location>
</feature>
<evidence type="ECO:0000313" key="4">
    <source>
        <dbReference type="EMBL" id="EZF47695.1"/>
    </source>
</evidence>
<dbReference type="InterPro" id="IPR008984">
    <property type="entry name" value="SMAD_FHA_dom_sf"/>
</dbReference>
<feature type="compositionally biased region" description="Pro residues" evidence="1">
    <location>
        <begin position="457"/>
        <end position="467"/>
    </location>
</feature>
<feature type="compositionally biased region" description="Low complexity" evidence="1">
    <location>
        <begin position="335"/>
        <end position="356"/>
    </location>
</feature>
<feature type="compositionally biased region" description="Low complexity" evidence="1">
    <location>
        <begin position="701"/>
        <end position="720"/>
    </location>
</feature>
<keyword evidence="2" id="KW-1133">Transmembrane helix</keyword>
<feature type="region of interest" description="Disordered" evidence="1">
    <location>
        <begin position="1"/>
        <end position="135"/>
    </location>
</feature>
<gene>
    <name evidence="4" type="ORF">H103_08455</name>
</gene>
<feature type="compositionally biased region" description="Basic and acidic residues" evidence="1">
    <location>
        <begin position="488"/>
        <end position="497"/>
    </location>
</feature>
<feature type="compositionally biased region" description="Basic and acidic residues" evidence="1">
    <location>
        <begin position="537"/>
        <end position="555"/>
    </location>
</feature>
<feature type="compositionally biased region" description="Low complexity" evidence="1">
    <location>
        <begin position="682"/>
        <end position="693"/>
    </location>
</feature>
<reference evidence="4" key="1">
    <citation type="submission" date="2014-02" db="EMBL/GenBank/DDBJ databases">
        <title>The Genome Sequence of Trichophyton rubrum (morphotype fischeri) CBS 288.86.</title>
        <authorList>
            <consortium name="The Broad Institute Genomics Platform"/>
            <person name="Cuomo C.A."/>
            <person name="White T.C."/>
            <person name="Graser Y."/>
            <person name="Martinez-Rossi N."/>
            <person name="Heitman J."/>
            <person name="Young S.K."/>
            <person name="Zeng Q."/>
            <person name="Gargeya S."/>
            <person name="Abouelleil A."/>
            <person name="Alvarado L."/>
            <person name="Chapman S.B."/>
            <person name="Gainer-Dewar J."/>
            <person name="Goldberg J."/>
            <person name="Griggs A."/>
            <person name="Gujja S."/>
            <person name="Hansen M."/>
            <person name="Howarth C."/>
            <person name="Imamovic A."/>
            <person name="Larimer J."/>
            <person name="Martinez D."/>
            <person name="Murphy C."/>
            <person name="Pearson M.D."/>
            <person name="Persinoti G."/>
            <person name="Poon T."/>
            <person name="Priest M."/>
            <person name="Roberts A.D."/>
            <person name="Saif S."/>
            <person name="Shea T.D."/>
            <person name="Sykes S.N."/>
            <person name="Wortman J."/>
            <person name="Nusbaum C."/>
            <person name="Birren B."/>
        </authorList>
    </citation>
    <scope>NUCLEOTIDE SEQUENCE [LARGE SCALE GENOMIC DNA]</scope>
    <source>
        <strain evidence="4">CBS 288.86</strain>
    </source>
</reference>
<feature type="transmembrane region" description="Helical" evidence="2">
    <location>
        <begin position="767"/>
        <end position="786"/>
    </location>
</feature>
<keyword evidence="2" id="KW-0472">Membrane</keyword>
<feature type="region of interest" description="Disordered" evidence="1">
    <location>
        <begin position="428"/>
        <end position="502"/>
    </location>
</feature>
<dbReference type="PANTHER" id="PTHR15715:SF46">
    <property type="entry name" value="TO VACUOLE TARGETING VPS64, PUTATIVE (AFU_ORTHOLOGUE AFUA_2G02420)-RELATED"/>
    <property type="match status" value="1"/>
</dbReference>
<dbReference type="PROSITE" id="PS50006">
    <property type="entry name" value="FHA_DOMAIN"/>
    <property type="match status" value="1"/>
</dbReference>
<evidence type="ECO:0000259" key="3">
    <source>
        <dbReference type="PROSITE" id="PS50006"/>
    </source>
</evidence>
<feature type="compositionally biased region" description="Basic and acidic residues" evidence="1">
    <location>
        <begin position="671"/>
        <end position="681"/>
    </location>
</feature>
<dbReference type="SMART" id="SM00240">
    <property type="entry name" value="FHA"/>
    <property type="match status" value="1"/>
</dbReference>
<dbReference type="AlphaFoldDB" id="A0A022VNQ5"/>
<dbReference type="SUPFAM" id="SSF49879">
    <property type="entry name" value="SMAD/FHA domain"/>
    <property type="match status" value="1"/>
</dbReference>
<dbReference type="InterPro" id="IPR051176">
    <property type="entry name" value="Cent_Immune-Sig_Mod"/>
</dbReference>
<dbReference type="CDD" id="cd22679">
    <property type="entry name" value="FHA_SLMAP"/>
    <property type="match status" value="1"/>
</dbReference>
<feature type="region of interest" description="Disordered" evidence="1">
    <location>
        <begin position="335"/>
        <end position="357"/>
    </location>
</feature>
<feature type="compositionally biased region" description="Polar residues" evidence="1">
    <location>
        <begin position="73"/>
        <end position="97"/>
    </location>
</feature>
<name>A0A022VNQ5_TRIRU</name>
<feature type="compositionally biased region" description="Basic and acidic residues" evidence="1">
    <location>
        <begin position="652"/>
        <end position="663"/>
    </location>
</feature>
<proteinExistence type="predicted"/>
<dbReference type="Proteomes" id="UP000023758">
    <property type="component" value="Unassembled WGS sequence"/>
</dbReference>
<dbReference type="Gene3D" id="2.60.200.20">
    <property type="match status" value="1"/>
</dbReference>
<dbReference type="HOGENOM" id="CLU_021864_0_0_1"/>
<dbReference type="OrthoDB" id="687730at2759"/>
<feature type="domain" description="FHA" evidence="3">
    <location>
        <begin position="199"/>
        <end position="256"/>
    </location>
</feature>
<evidence type="ECO:0000256" key="1">
    <source>
        <dbReference type="SAM" id="MobiDB-lite"/>
    </source>
</evidence>
<feature type="region of interest" description="Disordered" evidence="1">
    <location>
        <begin position="646"/>
        <end position="732"/>
    </location>
</feature>
<keyword evidence="2" id="KW-0812">Transmembrane</keyword>
<dbReference type="EMBL" id="KK207940">
    <property type="protein sequence ID" value="EZF47694.1"/>
    <property type="molecule type" value="Genomic_DNA"/>
</dbReference>
<evidence type="ECO:0000256" key="2">
    <source>
        <dbReference type="SAM" id="Phobius"/>
    </source>
</evidence>
<feature type="compositionally biased region" description="Polar residues" evidence="1">
    <location>
        <begin position="105"/>
        <end position="125"/>
    </location>
</feature>
<feature type="region of interest" description="Disordered" evidence="1">
    <location>
        <begin position="537"/>
        <end position="629"/>
    </location>
</feature>
<dbReference type="InterPro" id="IPR000253">
    <property type="entry name" value="FHA_dom"/>
</dbReference>
<protein>
    <recommendedName>
        <fullName evidence="3">FHA domain-containing protein</fullName>
    </recommendedName>
</protein>
<dbReference type="PANTHER" id="PTHR15715">
    <property type="entry name" value="CENTROSOMAL PROTEIN OF 170 KDA"/>
    <property type="match status" value="1"/>
</dbReference>
<dbReference type="Pfam" id="PF00498">
    <property type="entry name" value="FHA"/>
    <property type="match status" value="1"/>
</dbReference>
<dbReference type="EMBL" id="KK207940">
    <property type="protein sequence ID" value="EZF47695.1"/>
    <property type="molecule type" value="Genomic_DNA"/>
</dbReference>
<sequence length="794" mass="85770">MTAVASPPSVQSAPRLGWYPTGDGGQGSLSSMSADEVSRMLMPRKSVQRSNSSSSLSSNSSTSSTSTVTSQLPIQAQSNGVSVPAQGSSAESSSNATTRKKPSRYTWSSSKADPVSGVTNTRPQTVSVPPSGVSASSAMSALHQTPPMVPLQHIMPPQQNGIRPGSRQPHEPAVVLSLLPINGTFERKQINVPYFPEVLRIGRQTNAKTLPTPANGYFDSKVLSRQHAEVWSDRAGKIWIRDVKSSNGTFVNGQRLSPENRDSEPHELREHDVLELGIDIISEDQKSIVHHKVSAKVEHAGIHGPNMNILDLNFGDIDPTTGGGLLPHHLSQPLSHMRGRAGSASSTASAASVRSGQSLPGNHINLLHQQRQMNYWSSPISIEQVVKKLTCEMKQAKQLNHDLGQTSGFLSTISNPETSNKERASLLNNIAESPVGTKPPGRPKLNKTDSMSRFSDPPAPPPQQPLPEKPDAPPRTFSTDSLPKMSLRRNDTEKAKAATDITPAQSSQILSLIEALTTTKKELDLQASKVKELENMLRREQSARESAEERARKLESQPPSQALLPNGTHPGPDEQVDMDLGVAEEECKALDDSTTTTESPDGKDFKPITNAESEEVSSPIVPEPSSDELKRRIDTLLAEMEAAKKQMNQYRESAERAEKEAAESRQTLAEMIEKIRQEKAQESAAPAAASPSKGSLRSRGVLEAEVETATAAPPGEESASGSSTTNIDKVTENCRSIDPEKIRELESAAAAFAKQQRQDSVLLERSAPYASMLGVVLIGVGIMAYLNGWHKVER</sequence>
<accession>A0A022VNQ5</accession>
<organism evidence="4">
    <name type="scientific">Trichophyton rubrum CBS 288.86</name>
    <dbReference type="NCBI Taxonomy" id="1215330"/>
    <lineage>
        <taxon>Eukaryota</taxon>
        <taxon>Fungi</taxon>
        <taxon>Dikarya</taxon>
        <taxon>Ascomycota</taxon>
        <taxon>Pezizomycotina</taxon>
        <taxon>Eurotiomycetes</taxon>
        <taxon>Eurotiomycetidae</taxon>
        <taxon>Onygenales</taxon>
        <taxon>Arthrodermataceae</taxon>
        <taxon>Trichophyton</taxon>
    </lineage>
</organism>